<comment type="pathway">
    <text evidence="1 12">Cofactor biosynthesis; riboflavin biosynthesis; 5-amino-6-(D-ribitylamino)uracil from GTP: step 1/4.</text>
</comment>
<evidence type="ECO:0000256" key="4">
    <source>
        <dbReference type="ARBA" id="ARBA00022619"/>
    </source>
</evidence>
<keyword evidence="9 12" id="KW-0342">GTP-binding</keyword>
<comment type="similarity">
    <text evidence="12">Belongs to the GTP cyclohydrolase II family.</text>
</comment>
<evidence type="ECO:0000256" key="11">
    <source>
        <dbReference type="ARBA" id="ARBA00049295"/>
    </source>
</evidence>
<dbReference type="SUPFAM" id="SSF142695">
    <property type="entry name" value="RibA-like"/>
    <property type="match status" value="1"/>
</dbReference>
<feature type="binding site" evidence="12">
    <location>
        <position position="267"/>
    </location>
    <ligand>
        <name>Zn(2+)</name>
        <dbReference type="ChEBI" id="CHEBI:29105"/>
        <note>catalytic</note>
    </ligand>
</feature>
<evidence type="ECO:0000256" key="8">
    <source>
        <dbReference type="ARBA" id="ARBA00022833"/>
    </source>
</evidence>
<comment type="function">
    <text evidence="10 12">Catalyzes the conversion of GTP to 2,5-diamino-6-ribosylamino-4(3H)-pyrimidinone 5'-phosphate (DARP), formate and pyrophosphate.</text>
</comment>
<comment type="catalytic activity">
    <reaction evidence="11 12">
        <text>GTP + 4 H2O = 2,5-diamino-6-hydroxy-4-(5-phosphoribosylamino)-pyrimidine + formate + 2 phosphate + 3 H(+)</text>
        <dbReference type="Rhea" id="RHEA:23704"/>
        <dbReference type="ChEBI" id="CHEBI:15377"/>
        <dbReference type="ChEBI" id="CHEBI:15378"/>
        <dbReference type="ChEBI" id="CHEBI:15740"/>
        <dbReference type="ChEBI" id="CHEBI:37565"/>
        <dbReference type="ChEBI" id="CHEBI:43474"/>
        <dbReference type="ChEBI" id="CHEBI:58614"/>
        <dbReference type="EC" id="3.5.4.25"/>
    </reaction>
</comment>
<dbReference type="CDD" id="cd00641">
    <property type="entry name" value="GTP_cyclohydro2"/>
    <property type="match status" value="1"/>
</dbReference>
<dbReference type="HAMAP" id="MF_00179">
    <property type="entry name" value="RibA"/>
    <property type="match status" value="1"/>
</dbReference>
<comment type="similarity">
    <text evidence="3">In the C-terminal section; belongs to the GTP cyclohydrolase II family.</text>
</comment>
<dbReference type="Proteomes" id="UP000321638">
    <property type="component" value="Unassembled WGS sequence"/>
</dbReference>
<dbReference type="GO" id="GO:0009231">
    <property type="term" value="P:riboflavin biosynthetic process"/>
    <property type="evidence" value="ECO:0007669"/>
    <property type="project" value="UniProtKB-UniRule"/>
</dbReference>
<reference evidence="14 15" key="1">
    <citation type="submission" date="2019-06" db="EMBL/GenBank/DDBJ databases">
        <title>New taxonomy in bacterial strain CC-CFT640, isolated from vineyard.</title>
        <authorList>
            <person name="Lin S.-Y."/>
            <person name="Tsai C.-F."/>
            <person name="Young C.-C."/>
        </authorList>
    </citation>
    <scope>NUCLEOTIDE SEQUENCE [LARGE SCALE GENOMIC DNA]</scope>
    <source>
        <strain evidence="14 15">CC-CFT640</strain>
    </source>
</reference>
<evidence type="ECO:0000256" key="12">
    <source>
        <dbReference type="HAMAP-Rule" id="MF_00179"/>
    </source>
</evidence>
<evidence type="ECO:0000259" key="13">
    <source>
        <dbReference type="Pfam" id="PF00925"/>
    </source>
</evidence>
<feature type="binding site" evidence="12">
    <location>
        <begin position="292"/>
        <end position="294"/>
    </location>
    <ligand>
        <name>GTP</name>
        <dbReference type="ChEBI" id="CHEBI:37565"/>
    </ligand>
</feature>
<dbReference type="SUPFAM" id="SSF55821">
    <property type="entry name" value="YrdC/RibB"/>
    <property type="match status" value="1"/>
</dbReference>
<feature type="binding site" evidence="12">
    <location>
        <position position="265"/>
    </location>
    <ligand>
        <name>Zn(2+)</name>
        <dbReference type="ChEBI" id="CHEBI:29105"/>
        <note>catalytic</note>
    </ligand>
</feature>
<feature type="binding site" evidence="12">
    <location>
        <position position="254"/>
    </location>
    <ligand>
        <name>Zn(2+)</name>
        <dbReference type="ChEBI" id="CHEBI:29105"/>
        <note>catalytic</note>
    </ligand>
</feature>
<comment type="cofactor">
    <cofactor evidence="12">
        <name>Zn(2+)</name>
        <dbReference type="ChEBI" id="CHEBI:29105"/>
    </cofactor>
    <text evidence="12">Binds 1 zinc ion per subunit.</text>
</comment>
<evidence type="ECO:0000313" key="14">
    <source>
        <dbReference type="EMBL" id="TXL76010.1"/>
    </source>
</evidence>
<evidence type="ECO:0000256" key="10">
    <source>
        <dbReference type="ARBA" id="ARBA00043932"/>
    </source>
</evidence>
<evidence type="ECO:0000256" key="6">
    <source>
        <dbReference type="ARBA" id="ARBA00022741"/>
    </source>
</evidence>
<keyword evidence="5 12" id="KW-0479">Metal-binding</keyword>
<protein>
    <recommendedName>
        <fullName evidence="12">GTP cyclohydrolase-2</fullName>
        <ecNumber evidence="12">3.5.4.25</ecNumber>
    </recommendedName>
    <alternativeName>
        <fullName evidence="12">GTP cyclohydrolase II</fullName>
    </alternativeName>
</protein>
<feature type="active site" description="Proton acceptor" evidence="12">
    <location>
        <position position="326"/>
    </location>
</feature>
<feature type="binding site" evidence="12">
    <location>
        <position position="354"/>
    </location>
    <ligand>
        <name>GTP</name>
        <dbReference type="ChEBI" id="CHEBI:37565"/>
    </ligand>
</feature>
<name>A0A5C8PPQ2_9HYPH</name>
<evidence type="ECO:0000256" key="3">
    <source>
        <dbReference type="ARBA" id="ARBA00008976"/>
    </source>
</evidence>
<accession>A0A5C8PPQ2</accession>
<dbReference type="PANTHER" id="PTHR21327">
    <property type="entry name" value="GTP CYCLOHYDROLASE II-RELATED"/>
    <property type="match status" value="1"/>
</dbReference>
<dbReference type="EC" id="3.5.4.25" evidence="12"/>
<evidence type="ECO:0000256" key="2">
    <source>
        <dbReference type="ARBA" id="ARBA00005520"/>
    </source>
</evidence>
<dbReference type="GO" id="GO:0008270">
    <property type="term" value="F:zinc ion binding"/>
    <property type="evidence" value="ECO:0007669"/>
    <property type="project" value="UniProtKB-UniRule"/>
</dbReference>
<dbReference type="PANTHER" id="PTHR21327:SF18">
    <property type="entry name" value="3,4-DIHYDROXY-2-BUTANONE 4-PHOSPHATE SYNTHASE"/>
    <property type="match status" value="1"/>
</dbReference>
<feature type="binding site" evidence="12">
    <location>
        <position position="314"/>
    </location>
    <ligand>
        <name>GTP</name>
        <dbReference type="ChEBI" id="CHEBI:37565"/>
    </ligand>
</feature>
<evidence type="ECO:0000256" key="7">
    <source>
        <dbReference type="ARBA" id="ARBA00022801"/>
    </source>
</evidence>
<feature type="active site" description="Nucleophile" evidence="12">
    <location>
        <position position="328"/>
    </location>
</feature>
<keyword evidence="6 12" id="KW-0547">Nucleotide-binding</keyword>
<feature type="binding site" evidence="12">
    <location>
        <begin position="249"/>
        <end position="253"/>
    </location>
    <ligand>
        <name>GTP</name>
        <dbReference type="ChEBI" id="CHEBI:37565"/>
    </ligand>
</feature>
<keyword evidence="8 12" id="KW-0862">Zinc</keyword>
<evidence type="ECO:0000256" key="9">
    <source>
        <dbReference type="ARBA" id="ARBA00023134"/>
    </source>
</evidence>
<gene>
    <name evidence="12 14" type="primary">ribA</name>
    <name evidence="14" type="ORF">FHP25_13025</name>
</gene>
<feature type="domain" description="GTP cyclohydrolase II" evidence="13">
    <location>
        <begin position="206"/>
        <end position="369"/>
    </location>
</feature>
<dbReference type="Pfam" id="PF00925">
    <property type="entry name" value="GTP_cyclohydro2"/>
    <property type="match status" value="1"/>
</dbReference>
<comment type="similarity">
    <text evidence="2">In the N-terminal section; belongs to the DHBP synthase family.</text>
</comment>
<dbReference type="InterPro" id="IPR017945">
    <property type="entry name" value="DHBP_synth_RibB-like_a/b_dom"/>
</dbReference>
<comment type="caution">
    <text evidence="14">The sequence shown here is derived from an EMBL/GenBank/DDBJ whole genome shotgun (WGS) entry which is preliminary data.</text>
</comment>
<sequence>MPTPSSRRGDIRAADTLSHTPLAAVERAIAELRRGGAVLIRDTDGSAGLAVAAESCGDATLAQLRGLASDAPVLVTTRRRAEAVGIEIPPHIARGMGGANKPVTLDLPSGVPVDVILRPTAPDQAAHIATRHLSRPIASHAPTVAEAAIELAKLARLMPAVVMGPLARDRARPWREWAAARDTLYVDAADIRGYEKLAASELRPVADARVPLENAENARIVAWRPADGGKEHLAIVIGEIDPTAPVLVRLHSECFTGDLLASLRCDCGEQLRGAIAEIARHGSGVLLYLAQEGRGIGLVNKLRAYQLQDGGFDTVDANEQLGFDADERLYWPAVTILRQMGIARIRLMTNNPEKIGQLSSYGIDVVERVRHVFPANGHNEKYLRTKAEKSGHLF</sequence>
<dbReference type="NCBIfam" id="NF001591">
    <property type="entry name" value="PRK00393.1"/>
    <property type="match status" value="1"/>
</dbReference>
<evidence type="ECO:0000256" key="5">
    <source>
        <dbReference type="ARBA" id="ARBA00022723"/>
    </source>
</evidence>
<evidence type="ECO:0000313" key="15">
    <source>
        <dbReference type="Proteomes" id="UP000321638"/>
    </source>
</evidence>
<organism evidence="14 15">
    <name type="scientific">Vineibacter terrae</name>
    <dbReference type="NCBI Taxonomy" id="2586908"/>
    <lineage>
        <taxon>Bacteria</taxon>
        <taxon>Pseudomonadati</taxon>
        <taxon>Pseudomonadota</taxon>
        <taxon>Alphaproteobacteria</taxon>
        <taxon>Hyphomicrobiales</taxon>
        <taxon>Vineibacter</taxon>
    </lineage>
</organism>
<dbReference type="UniPathway" id="UPA00275">
    <property type="reaction ID" value="UER00400"/>
</dbReference>
<dbReference type="AlphaFoldDB" id="A0A5C8PPQ2"/>
<dbReference type="InterPro" id="IPR036144">
    <property type="entry name" value="RibA-like_sf"/>
</dbReference>
<keyword evidence="4 12" id="KW-0686">Riboflavin biosynthesis</keyword>
<dbReference type="GO" id="GO:0005829">
    <property type="term" value="C:cytosol"/>
    <property type="evidence" value="ECO:0007669"/>
    <property type="project" value="TreeGrafter"/>
</dbReference>
<dbReference type="OrthoDB" id="9793111at2"/>
<evidence type="ECO:0000256" key="1">
    <source>
        <dbReference type="ARBA" id="ARBA00004853"/>
    </source>
</evidence>
<dbReference type="FunFam" id="3.40.50.10990:FF:000001">
    <property type="entry name" value="Riboflavin biosynthesis protein RibBA"/>
    <property type="match status" value="1"/>
</dbReference>
<dbReference type="GO" id="GO:0005525">
    <property type="term" value="F:GTP binding"/>
    <property type="evidence" value="ECO:0007669"/>
    <property type="project" value="UniProtKB-KW"/>
</dbReference>
<dbReference type="NCBIfam" id="TIGR00505">
    <property type="entry name" value="ribA"/>
    <property type="match status" value="1"/>
</dbReference>
<dbReference type="Gene3D" id="3.40.50.10990">
    <property type="entry name" value="GTP cyclohydrolase II"/>
    <property type="match status" value="1"/>
</dbReference>
<dbReference type="GO" id="GO:0003935">
    <property type="term" value="F:GTP cyclohydrolase II activity"/>
    <property type="evidence" value="ECO:0007669"/>
    <property type="project" value="UniProtKB-UniRule"/>
</dbReference>
<dbReference type="RefSeq" id="WP_147847371.1">
    <property type="nucleotide sequence ID" value="NZ_VDUZ01000012.1"/>
</dbReference>
<dbReference type="InterPro" id="IPR032677">
    <property type="entry name" value="GTP_cyclohydro_II"/>
</dbReference>
<keyword evidence="7 12" id="KW-0378">Hydrolase</keyword>
<dbReference type="EMBL" id="VDUZ01000012">
    <property type="protein sequence ID" value="TXL76010.1"/>
    <property type="molecule type" value="Genomic_DNA"/>
</dbReference>
<dbReference type="InterPro" id="IPR000926">
    <property type="entry name" value="RibA"/>
</dbReference>
<keyword evidence="15" id="KW-1185">Reference proteome</keyword>
<feature type="binding site" evidence="12">
    <location>
        <position position="349"/>
    </location>
    <ligand>
        <name>GTP</name>
        <dbReference type="ChEBI" id="CHEBI:37565"/>
    </ligand>
</feature>
<feature type="binding site" evidence="12">
    <location>
        <position position="270"/>
    </location>
    <ligand>
        <name>GTP</name>
        <dbReference type="ChEBI" id="CHEBI:37565"/>
    </ligand>
</feature>
<proteinExistence type="inferred from homology"/>